<feature type="domain" description="Integrase catalytic" evidence="16">
    <location>
        <begin position="152"/>
        <end position="274"/>
    </location>
</feature>
<dbReference type="SUPFAM" id="SSF53098">
    <property type="entry name" value="Ribonuclease H-like"/>
    <property type="match status" value="1"/>
</dbReference>
<keyword evidence="5" id="KW-0479">Metal-binding</keyword>
<evidence type="ECO:0000256" key="8">
    <source>
        <dbReference type="ARBA" id="ARBA00022801"/>
    </source>
</evidence>
<dbReference type="GO" id="GO:0015074">
    <property type="term" value="P:DNA integration"/>
    <property type="evidence" value="ECO:0007669"/>
    <property type="project" value="UniProtKB-KW"/>
</dbReference>
<keyword evidence="14" id="KW-0917">Virion maturation</keyword>
<keyword evidence="3" id="KW-0645">Protease</keyword>
<keyword evidence="7" id="KW-0255">Endonuclease</keyword>
<sequence>MNKITIPNLNGTNYFIWELKMKAALSLKRLDSLIINENPGDISPSHREEKLCDNTWILDSGASCHMAKESVWLKNISPEVMDIYLANKHSKMMSQGTRNVAAKTVSTKHCNSINLTITNVSYVPQLRCNLLPVACLMDKGSKYENLTYKRIKKIRTDNGLEFVNEQLDTYLANSGIFHEKTIPYNSESNGKAERTNHVLLERATSLLYEKIENDNSIPLQTTSSPQTGRIQLPLLELNDVQNQIPVRRSERLKSKHMSVHLTNNVPSSYFEAKNSANWRNWKLAMENELDSY</sequence>
<dbReference type="GO" id="GO:0004519">
    <property type="term" value="F:endonuclease activity"/>
    <property type="evidence" value="ECO:0007669"/>
    <property type="project" value="UniProtKB-KW"/>
</dbReference>
<dbReference type="Pfam" id="PF22936">
    <property type="entry name" value="Pol_BBD"/>
    <property type="match status" value="1"/>
</dbReference>
<dbReference type="GO" id="GO:0003676">
    <property type="term" value="F:nucleic acid binding"/>
    <property type="evidence" value="ECO:0007669"/>
    <property type="project" value="InterPro"/>
</dbReference>
<keyword evidence="18" id="KW-1185">Reference proteome</keyword>
<evidence type="ECO:0000256" key="10">
    <source>
        <dbReference type="ARBA" id="ARBA00022842"/>
    </source>
</evidence>
<keyword evidence="13" id="KW-0239">DNA-directed DNA polymerase</keyword>
<keyword evidence="13" id="KW-0808">Transferase</keyword>
<evidence type="ECO:0000256" key="12">
    <source>
        <dbReference type="ARBA" id="ARBA00022918"/>
    </source>
</evidence>
<dbReference type="GO" id="GO:0003887">
    <property type="term" value="F:DNA-directed DNA polymerase activity"/>
    <property type="evidence" value="ECO:0007669"/>
    <property type="project" value="UniProtKB-KW"/>
</dbReference>
<dbReference type="InterPro" id="IPR054722">
    <property type="entry name" value="PolX-like_BBD"/>
</dbReference>
<dbReference type="GO" id="GO:0008233">
    <property type="term" value="F:peptidase activity"/>
    <property type="evidence" value="ECO:0007669"/>
    <property type="project" value="UniProtKB-KW"/>
</dbReference>
<keyword evidence="11" id="KW-0229">DNA integration</keyword>
<dbReference type="InterPro" id="IPR001584">
    <property type="entry name" value="Integrase_cat-core"/>
</dbReference>
<keyword evidence="9" id="KW-0067">ATP-binding</keyword>
<evidence type="ECO:0000256" key="11">
    <source>
        <dbReference type="ARBA" id="ARBA00022908"/>
    </source>
</evidence>
<keyword evidence="8" id="KW-0378">Hydrolase</keyword>
<keyword evidence="13" id="KW-0548">Nucleotidyltransferase</keyword>
<evidence type="ECO:0000256" key="9">
    <source>
        <dbReference type="ARBA" id="ARBA00022840"/>
    </source>
</evidence>
<proteinExistence type="predicted"/>
<evidence type="ECO:0000256" key="3">
    <source>
        <dbReference type="ARBA" id="ARBA00022670"/>
    </source>
</evidence>
<keyword evidence="12" id="KW-0695">RNA-directed DNA polymerase</keyword>
<comment type="function">
    <text evidence="1">The aspartyl protease (PR) mediates the proteolytic cleavages of the Gag and Gag-Pol polyproteins after assembly of the VLP.</text>
</comment>
<evidence type="ECO:0000313" key="17">
    <source>
        <dbReference type="EMBL" id="GFX99312.1"/>
    </source>
</evidence>
<evidence type="ECO:0000256" key="1">
    <source>
        <dbReference type="ARBA" id="ARBA00002180"/>
    </source>
</evidence>
<dbReference type="PANTHER" id="PTHR42648">
    <property type="entry name" value="TRANSPOSASE, PUTATIVE-RELATED"/>
    <property type="match status" value="1"/>
</dbReference>
<evidence type="ECO:0000256" key="6">
    <source>
        <dbReference type="ARBA" id="ARBA00022741"/>
    </source>
</evidence>
<dbReference type="GO" id="GO:0006508">
    <property type="term" value="P:proteolysis"/>
    <property type="evidence" value="ECO:0007669"/>
    <property type="project" value="UniProtKB-KW"/>
</dbReference>
<evidence type="ECO:0000256" key="15">
    <source>
        <dbReference type="ARBA" id="ARBA00023172"/>
    </source>
</evidence>
<evidence type="ECO:0000256" key="4">
    <source>
        <dbReference type="ARBA" id="ARBA00022722"/>
    </source>
</evidence>
<organism evidence="17 18">
    <name type="scientific">Trichonephila clavipes</name>
    <name type="common">Golden silk orbweaver</name>
    <name type="synonym">Nephila clavipes</name>
    <dbReference type="NCBI Taxonomy" id="2585209"/>
    <lineage>
        <taxon>Eukaryota</taxon>
        <taxon>Metazoa</taxon>
        <taxon>Ecdysozoa</taxon>
        <taxon>Arthropoda</taxon>
        <taxon>Chelicerata</taxon>
        <taxon>Arachnida</taxon>
        <taxon>Araneae</taxon>
        <taxon>Araneomorphae</taxon>
        <taxon>Entelegynae</taxon>
        <taxon>Araneoidea</taxon>
        <taxon>Nephilidae</taxon>
        <taxon>Trichonephila</taxon>
    </lineage>
</organism>
<evidence type="ECO:0000259" key="16">
    <source>
        <dbReference type="PROSITE" id="PS50994"/>
    </source>
</evidence>
<dbReference type="GO" id="GO:0046872">
    <property type="term" value="F:metal ion binding"/>
    <property type="evidence" value="ECO:0007669"/>
    <property type="project" value="UniProtKB-KW"/>
</dbReference>
<evidence type="ECO:0000256" key="14">
    <source>
        <dbReference type="ARBA" id="ARBA00023113"/>
    </source>
</evidence>
<dbReference type="AlphaFoldDB" id="A0A8X6S2E8"/>
<dbReference type="GO" id="GO:0006310">
    <property type="term" value="P:DNA recombination"/>
    <property type="evidence" value="ECO:0007669"/>
    <property type="project" value="UniProtKB-KW"/>
</dbReference>
<keyword evidence="6" id="KW-0547">Nucleotide-binding</keyword>
<keyword evidence="15" id="KW-0233">DNA recombination</keyword>
<keyword evidence="10" id="KW-0460">Magnesium</keyword>
<dbReference type="Proteomes" id="UP000887159">
    <property type="component" value="Unassembled WGS sequence"/>
</dbReference>
<gene>
    <name evidence="17" type="primary">POLX_73</name>
    <name evidence="17" type="ORF">TNCV_619631</name>
</gene>
<comment type="caution">
    <text evidence="17">The sequence shown here is derived from an EMBL/GenBank/DDBJ whole genome shotgun (WGS) entry which is preliminary data.</text>
</comment>
<protein>
    <submittedName>
        <fullName evidence="17">Retrovirus-related Pol polyprotein from transposon TNT 1-94</fullName>
    </submittedName>
</protein>
<evidence type="ECO:0000313" key="18">
    <source>
        <dbReference type="Proteomes" id="UP000887159"/>
    </source>
</evidence>
<dbReference type="PANTHER" id="PTHR42648:SF11">
    <property type="entry name" value="TRANSPOSON TY4-P GAG-POL POLYPROTEIN"/>
    <property type="match status" value="1"/>
</dbReference>
<evidence type="ECO:0000256" key="5">
    <source>
        <dbReference type="ARBA" id="ARBA00022723"/>
    </source>
</evidence>
<dbReference type="InterPro" id="IPR036397">
    <property type="entry name" value="RNaseH_sf"/>
</dbReference>
<dbReference type="InterPro" id="IPR039537">
    <property type="entry name" value="Retrotran_Ty1/copia-like"/>
</dbReference>
<dbReference type="EMBL" id="BMAU01021207">
    <property type="protein sequence ID" value="GFX99312.1"/>
    <property type="molecule type" value="Genomic_DNA"/>
</dbReference>
<dbReference type="PROSITE" id="PS50994">
    <property type="entry name" value="INTEGRASE"/>
    <property type="match status" value="1"/>
</dbReference>
<dbReference type="Gene3D" id="3.30.420.10">
    <property type="entry name" value="Ribonuclease H-like superfamily/Ribonuclease H"/>
    <property type="match status" value="1"/>
</dbReference>
<reference evidence="17" key="1">
    <citation type="submission" date="2020-08" db="EMBL/GenBank/DDBJ databases">
        <title>Multicomponent nature underlies the extraordinary mechanical properties of spider dragline silk.</title>
        <authorList>
            <person name="Kono N."/>
            <person name="Nakamura H."/>
            <person name="Mori M."/>
            <person name="Yoshida Y."/>
            <person name="Ohtoshi R."/>
            <person name="Malay A.D."/>
            <person name="Moran D.A.P."/>
            <person name="Tomita M."/>
            <person name="Numata K."/>
            <person name="Arakawa K."/>
        </authorList>
    </citation>
    <scope>NUCLEOTIDE SEQUENCE</scope>
</reference>
<name>A0A8X6S2E8_TRICX</name>
<evidence type="ECO:0000256" key="2">
    <source>
        <dbReference type="ARBA" id="ARBA00022612"/>
    </source>
</evidence>
<evidence type="ECO:0000256" key="7">
    <source>
        <dbReference type="ARBA" id="ARBA00022759"/>
    </source>
</evidence>
<keyword evidence="4" id="KW-0540">Nuclease</keyword>
<dbReference type="GO" id="GO:0003964">
    <property type="term" value="F:RNA-directed DNA polymerase activity"/>
    <property type="evidence" value="ECO:0007669"/>
    <property type="project" value="UniProtKB-KW"/>
</dbReference>
<dbReference type="InterPro" id="IPR012337">
    <property type="entry name" value="RNaseH-like_sf"/>
</dbReference>
<keyword evidence="2" id="KW-1188">Viral release from host cell</keyword>
<evidence type="ECO:0000256" key="13">
    <source>
        <dbReference type="ARBA" id="ARBA00022932"/>
    </source>
</evidence>
<accession>A0A8X6S2E8</accession>
<dbReference type="GO" id="GO:0005524">
    <property type="term" value="F:ATP binding"/>
    <property type="evidence" value="ECO:0007669"/>
    <property type="project" value="UniProtKB-KW"/>
</dbReference>